<dbReference type="AlphaFoldDB" id="A0AAN7VRV6"/>
<gene>
    <name evidence="2" type="ORF">LTR97_004976</name>
</gene>
<feature type="region of interest" description="Disordered" evidence="1">
    <location>
        <begin position="87"/>
        <end position="175"/>
    </location>
</feature>
<reference evidence="2" key="1">
    <citation type="submission" date="2023-08" db="EMBL/GenBank/DDBJ databases">
        <title>Black Yeasts Isolated from many extreme environments.</title>
        <authorList>
            <person name="Coleine C."/>
            <person name="Stajich J.E."/>
            <person name="Selbmann L."/>
        </authorList>
    </citation>
    <scope>NUCLEOTIDE SEQUENCE</scope>
    <source>
        <strain evidence="2">CCFEE 5810</strain>
    </source>
</reference>
<feature type="region of interest" description="Disordered" evidence="1">
    <location>
        <begin position="26"/>
        <end position="68"/>
    </location>
</feature>
<feature type="compositionally biased region" description="Polar residues" evidence="1">
    <location>
        <begin position="87"/>
        <end position="100"/>
    </location>
</feature>
<feature type="compositionally biased region" description="Acidic residues" evidence="1">
    <location>
        <begin position="250"/>
        <end position="273"/>
    </location>
</feature>
<name>A0AAN7VRV6_9PEZI</name>
<comment type="caution">
    <text evidence="2">The sequence shown here is derived from an EMBL/GenBank/DDBJ whole genome shotgun (WGS) entry which is preliminary data.</text>
</comment>
<protein>
    <submittedName>
        <fullName evidence="2">Uncharacterized protein</fullName>
    </submittedName>
</protein>
<feature type="region of interest" description="Disordered" evidence="1">
    <location>
        <begin position="197"/>
        <end position="221"/>
    </location>
</feature>
<accession>A0AAN7VRV6</accession>
<feature type="region of interest" description="Disordered" evidence="1">
    <location>
        <begin position="249"/>
        <end position="273"/>
    </location>
</feature>
<proteinExistence type="predicted"/>
<feature type="compositionally biased region" description="Polar residues" evidence="1">
    <location>
        <begin position="163"/>
        <end position="172"/>
    </location>
</feature>
<evidence type="ECO:0000313" key="3">
    <source>
        <dbReference type="Proteomes" id="UP001310594"/>
    </source>
</evidence>
<feature type="compositionally biased region" description="Polar residues" evidence="1">
    <location>
        <begin position="110"/>
        <end position="148"/>
    </location>
</feature>
<evidence type="ECO:0000313" key="2">
    <source>
        <dbReference type="EMBL" id="KAK5700459.1"/>
    </source>
</evidence>
<organism evidence="2 3">
    <name type="scientific">Elasticomyces elasticus</name>
    <dbReference type="NCBI Taxonomy" id="574655"/>
    <lineage>
        <taxon>Eukaryota</taxon>
        <taxon>Fungi</taxon>
        <taxon>Dikarya</taxon>
        <taxon>Ascomycota</taxon>
        <taxon>Pezizomycotina</taxon>
        <taxon>Dothideomycetes</taxon>
        <taxon>Dothideomycetidae</taxon>
        <taxon>Mycosphaerellales</taxon>
        <taxon>Teratosphaeriaceae</taxon>
        <taxon>Elasticomyces</taxon>
    </lineage>
</organism>
<dbReference type="Proteomes" id="UP001310594">
    <property type="component" value="Unassembled WGS sequence"/>
</dbReference>
<feature type="compositionally biased region" description="Polar residues" evidence="1">
    <location>
        <begin position="199"/>
        <end position="218"/>
    </location>
</feature>
<feature type="compositionally biased region" description="Polar residues" evidence="1">
    <location>
        <begin position="52"/>
        <end position="68"/>
    </location>
</feature>
<evidence type="ECO:0000256" key="1">
    <source>
        <dbReference type="SAM" id="MobiDB-lite"/>
    </source>
</evidence>
<sequence length="475" mass="52771">MFDPSKLDVASLQIILRDVDTTAWAADTHSDSSPSHNAAGETRHSRGKAPSNEYTSEQQNNFQSSSRAQVVSLATAGWPDYATSRANASRENNNQQNQGHSESDAHATEPSEQMLSSFADSSDRTSQNTMNYGMYTSGTGPVSEQHSLNILGERSEVEDDHSQQPQKDQFISPQAPLFPDTLDTDSLYDGFQLFDNPSEGFSSPHQTLNQIQDQQHPASQPGYEYPELDEFHQELLQDVYAKADRAGNADDMDSLQSEDEGSQQDEEEGEEADDAALGVRGYNECFKNAPHVTVDFYRGIMGAVEGLFYFPNHPKWAEFLLRLLGNGWTIKEIAAVMLFARGIPPTGGNFERAKDVLRKQSTVGINKQLFPHVNKWTPTRNPGDVVPVVNYNVGHMMPPARHINSLHAIPLWDFGQGVLHAPAFQDKHFFSQAVELAVAHNNHTWTTLDISQLAFHYGFTVPAESLLQRLGRGRP</sequence>
<dbReference type="EMBL" id="JAVRQU010000007">
    <property type="protein sequence ID" value="KAK5700459.1"/>
    <property type="molecule type" value="Genomic_DNA"/>
</dbReference>